<comment type="caution">
    <text evidence="2">The sequence shown here is derived from an EMBL/GenBank/DDBJ whole genome shotgun (WGS) entry which is preliminary data.</text>
</comment>
<comment type="similarity">
    <text evidence="1">Belongs to the asteroid family.</text>
</comment>
<keyword evidence="3" id="KW-1185">Reference proteome</keyword>
<evidence type="ECO:0000313" key="2">
    <source>
        <dbReference type="EMBL" id="KAG8442853.1"/>
    </source>
</evidence>
<gene>
    <name evidence="2" type="ORF">GDO86_011605</name>
</gene>
<dbReference type="AlphaFoldDB" id="A0A8T2JH11"/>
<sequence>MGIHGLMSYVGSKKFYFQDLQLKDTKLIIDGNNLYHKLYFESDLDLIHGGDYNSFTEIVHKFFESLFLCGIHAYVVFDGGCDISEKKLETQKQRVKEKIKMADSLSKGEGGTVLPLLVREVFIQVLEKIEVPFVQSFAEADRELVALANHWNCPVLTFDSDFCIFDLKAGFCPLSYFQWKNIVTSKGTSECYIQAKCFLARHFCKHFNNMNISLLPLFAVLMGNDYISLPTLERFFSKVNLPVGISSHGGRKHTRIHGLLHWLSAFDDAEKALDNVLKYLREQDRYTVRQLLCSAMEEYDLSSTVNLEQFFHMGIYVSPTAEMLKLPDWIQKSIANGQISPLLRDVLVLHQTFLHPQVEDITKPSAHLLTHPIRKVMYGLLLSSTSKLCKNHPDKILVVEFDRLEKSLKKCTTETNTDWNIAENLSLSSLPEVSISTRLQLLLDSLEVKMASLDSVPVAYHLPVAVTCYWVKHANPKVKLHHLKAILMGLICGELYDILLTPSKCSEDAKIVYEQLQKLIKAYKLPRTPNREDLQVFCQWQCCLQIGLYFNQLLLSPLLQPNVRHYNITLVHILCGKLKNTSSVEDVFSPSPPLKKLYQVIVDAIMLSIPQNCFQNRTKSRKCKTKKEMAEITKQSQEEHAVMENVCMCNVSNRFAGLMLDNVA</sequence>
<evidence type="ECO:0000313" key="3">
    <source>
        <dbReference type="Proteomes" id="UP000812440"/>
    </source>
</evidence>
<name>A0A8T2JH11_9PIPI</name>
<dbReference type="InterPro" id="IPR029060">
    <property type="entry name" value="PIN-like_dom_sf"/>
</dbReference>
<organism evidence="2 3">
    <name type="scientific">Hymenochirus boettgeri</name>
    <name type="common">Congo dwarf clawed frog</name>
    <dbReference type="NCBI Taxonomy" id="247094"/>
    <lineage>
        <taxon>Eukaryota</taxon>
        <taxon>Metazoa</taxon>
        <taxon>Chordata</taxon>
        <taxon>Craniata</taxon>
        <taxon>Vertebrata</taxon>
        <taxon>Euteleostomi</taxon>
        <taxon>Amphibia</taxon>
        <taxon>Batrachia</taxon>
        <taxon>Anura</taxon>
        <taxon>Pipoidea</taxon>
        <taxon>Pipidae</taxon>
        <taxon>Pipinae</taxon>
        <taxon>Hymenochirus</taxon>
    </lineage>
</organism>
<dbReference type="SUPFAM" id="SSF88723">
    <property type="entry name" value="PIN domain-like"/>
    <property type="match status" value="1"/>
</dbReference>
<dbReference type="PANTHER" id="PTHR15665">
    <property type="entry name" value="ASTEROID PROTEIN"/>
    <property type="match status" value="1"/>
</dbReference>
<proteinExistence type="inferred from homology"/>
<protein>
    <submittedName>
        <fullName evidence="2">Uncharacterized protein</fullName>
    </submittedName>
</protein>
<dbReference type="InterPro" id="IPR026832">
    <property type="entry name" value="Asteroid"/>
</dbReference>
<dbReference type="Proteomes" id="UP000812440">
    <property type="component" value="Chromosome 6"/>
</dbReference>
<evidence type="ECO:0000256" key="1">
    <source>
        <dbReference type="ARBA" id="ARBA00007398"/>
    </source>
</evidence>
<dbReference type="OrthoDB" id="25987at2759"/>
<reference evidence="2" key="1">
    <citation type="thesis" date="2020" institute="ProQuest LLC" country="789 East Eisenhower Parkway, Ann Arbor, MI, USA">
        <title>Comparative Genomics and Chromosome Evolution.</title>
        <authorList>
            <person name="Mudd A.B."/>
        </authorList>
    </citation>
    <scope>NUCLEOTIDE SEQUENCE</scope>
    <source>
        <strain evidence="2">Female2</strain>
        <tissue evidence="2">Blood</tissue>
    </source>
</reference>
<dbReference type="EMBL" id="JAACNH010000005">
    <property type="protein sequence ID" value="KAG8442853.1"/>
    <property type="molecule type" value="Genomic_DNA"/>
</dbReference>
<dbReference type="Gene3D" id="3.40.50.1010">
    <property type="entry name" value="5'-nuclease"/>
    <property type="match status" value="1"/>
</dbReference>
<accession>A0A8T2JH11</accession>
<dbReference type="PANTHER" id="PTHR15665:SF1">
    <property type="entry name" value="PROTEIN ASTEROID HOMOLOG 1"/>
    <property type="match status" value="1"/>
</dbReference>